<dbReference type="GO" id="GO:0046104">
    <property type="term" value="P:thymidine metabolic process"/>
    <property type="evidence" value="ECO:0007669"/>
    <property type="project" value="TreeGrafter"/>
</dbReference>
<proteinExistence type="inferred from homology"/>
<dbReference type="PIRSF" id="PIRSF035805">
    <property type="entry name" value="TK_cell"/>
    <property type="match status" value="1"/>
</dbReference>
<reference evidence="13" key="1">
    <citation type="journal article" date="2021" name="PeerJ">
        <title>Extensive microbial diversity within the chicken gut microbiome revealed by metagenomics and culture.</title>
        <authorList>
            <person name="Gilroy R."/>
            <person name="Ravi A."/>
            <person name="Getino M."/>
            <person name="Pursley I."/>
            <person name="Horton D.L."/>
            <person name="Alikhan N.F."/>
            <person name="Baker D."/>
            <person name="Gharbi K."/>
            <person name="Hall N."/>
            <person name="Watson M."/>
            <person name="Adriaenssens E.M."/>
            <person name="Foster-Nyarko E."/>
            <person name="Jarju S."/>
            <person name="Secka A."/>
            <person name="Antonio M."/>
            <person name="Oren A."/>
            <person name="Chaudhuri R.R."/>
            <person name="La Ragione R."/>
            <person name="Hildebrand F."/>
            <person name="Pallen M.J."/>
        </authorList>
    </citation>
    <scope>NUCLEOTIDE SEQUENCE</scope>
    <source>
        <strain evidence="13">4100</strain>
    </source>
</reference>
<dbReference type="AlphaFoldDB" id="A0A4Q0UAS1"/>
<evidence type="ECO:0000256" key="4">
    <source>
        <dbReference type="ARBA" id="ARBA00022679"/>
    </source>
</evidence>
<comment type="subunit">
    <text evidence="8">Homotetramer.</text>
</comment>
<evidence type="ECO:0000256" key="11">
    <source>
        <dbReference type="RuleBase" id="RU000544"/>
    </source>
</evidence>
<dbReference type="PANTHER" id="PTHR11441:SF0">
    <property type="entry name" value="THYMIDINE KINASE, CYTOSOLIC"/>
    <property type="match status" value="1"/>
</dbReference>
<keyword evidence="8" id="KW-0963">Cytoplasm</keyword>
<dbReference type="InterPro" id="IPR020633">
    <property type="entry name" value="Thymidine_kinase_CS"/>
</dbReference>
<evidence type="ECO:0000256" key="6">
    <source>
        <dbReference type="ARBA" id="ARBA00022777"/>
    </source>
</evidence>
<keyword evidence="3 8" id="KW-0237">DNA synthesis</keyword>
<feature type="binding site" evidence="8">
    <location>
        <begin position="91"/>
        <end position="94"/>
    </location>
    <ligand>
        <name>ATP</name>
        <dbReference type="ChEBI" id="CHEBI:30616"/>
    </ligand>
</feature>
<evidence type="ECO:0000313" key="13">
    <source>
        <dbReference type="EMBL" id="HJE38992.1"/>
    </source>
</evidence>
<dbReference type="GO" id="GO:0005524">
    <property type="term" value="F:ATP binding"/>
    <property type="evidence" value="ECO:0007669"/>
    <property type="project" value="UniProtKB-UniRule"/>
</dbReference>
<name>A0A4Q0UAS1_9BACT</name>
<sequence length="229" mass="26524">MRNGKLYFKYGTMGSAKTAMLLTTAYNFEERGMDHLCLKPVIDTRDERNVIRSRIGIERECMWIYPETNLYDMLRGVFRERGRIIEWILIDEAQFLVAYQIDQLARIVDDYGVNVMCYGLRTDFQSHLFEGSRRLFEIADSIEEIKSTCNCGRKTIINARFDANGDFVEEGPKVEIGGDERYMAVCRKCWRNKRIEQAQRAMLPLDNLDSDPSSDHAAVLDAAINHHGY</sequence>
<dbReference type="InterPro" id="IPR027417">
    <property type="entry name" value="P-loop_NTPase"/>
</dbReference>
<evidence type="ECO:0000256" key="2">
    <source>
        <dbReference type="ARBA" id="ARBA00012118"/>
    </source>
</evidence>
<reference evidence="13" key="2">
    <citation type="submission" date="2021-09" db="EMBL/GenBank/DDBJ databases">
        <authorList>
            <person name="Gilroy R."/>
        </authorList>
    </citation>
    <scope>NUCLEOTIDE SEQUENCE</scope>
    <source>
        <strain evidence="13">4100</strain>
    </source>
</reference>
<feature type="binding site" evidence="10">
    <location>
        <position position="182"/>
    </location>
    <ligand>
        <name>substrate</name>
    </ligand>
</feature>
<comment type="catalytic activity">
    <reaction evidence="8 11">
        <text>thymidine + ATP = dTMP + ADP + H(+)</text>
        <dbReference type="Rhea" id="RHEA:19129"/>
        <dbReference type="ChEBI" id="CHEBI:15378"/>
        <dbReference type="ChEBI" id="CHEBI:17748"/>
        <dbReference type="ChEBI" id="CHEBI:30616"/>
        <dbReference type="ChEBI" id="CHEBI:63528"/>
        <dbReference type="ChEBI" id="CHEBI:456216"/>
        <dbReference type="EC" id="2.7.1.21"/>
    </reaction>
</comment>
<feature type="binding site" evidence="8">
    <location>
        <position position="149"/>
    </location>
    <ligand>
        <name>Zn(2+)</name>
        <dbReference type="ChEBI" id="CHEBI:29105"/>
    </ligand>
</feature>
<dbReference type="SUPFAM" id="SSF57716">
    <property type="entry name" value="Glucocorticoid receptor-like (DNA-binding domain)"/>
    <property type="match status" value="1"/>
</dbReference>
<dbReference type="SUPFAM" id="SSF52540">
    <property type="entry name" value="P-loop containing nucleoside triphosphate hydrolases"/>
    <property type="match status" value="1"/>
</dbReference>
<evidence type="ECO:0000256" key="3">
    <source>
        <dbReference type="ARBA" id="ARBA00022634"/>
    </source>
</evidence>
<protein>
    <recommendedName>
        <fullName evidence="2 8">Thymidine kinase</fullName>
        <ecNumber evidence="2 8">2.7.1.21</ecNumber>
    </recommendedName>
</protein>
<evidence type="ECO:0000256" key="12">
    <source>
        <dbReference type="RuleBase" id="RU004165"/>
    </source>
</evidence>
<evidence type="ECO:0000313" key="14">
    <source>
        <dbReference type="Proteomes" id="UP000711407"/>
    </source>
</evidence>
<comment type="similarity">
    <text evidence="1 8 12">Belongs to the thymidine kinase family.</text>
</comment>
<dbReference type="Pfam" id="PF00265">
    <property type="entry name" value="TK"/>
    <property type="match status" value="1"/>
</dbReference>
<evidence type="ECO:0000256" key="1">
    <source>
        <dbReference type="ARBA" id="ARBA00007587"/>
    </source>
</evidence>
<dbReference type="GO" id="GO:0008270">
    <property type="term" value="F:zinc ion binding"/>
    <property type="evidence" value="ECO:0007669"/>
    <property type="project" value="UniProtKB-UniRule"/>
</dbReference>
<dbReference type="Gene3D" id="3.30.60.20">
    <property type="match status" value="1"/>
</dbReference>
<evidence type="ECO:0000256" key="7">
    <source>
        <dbReference type="ARBA" id="ARBA00022840"/>
    </source>
</evidence>
<dbReference type="GO" id="GO:0005829">
    <property type="term" value="C:cytosol"/>
    <property type="evidence" value="ECO:0007669"/>
    <property type="project" value="TreeGrafter"/>
</dbReference>
<dbReference type="Proteomes" id="UP000711407">
    <property type="component" value="Unassembled WGS sequence"/>
</dbReference>
<keyword evidence="8" id="KW-0479">Metal-binding</keyword>
<evidence type="ECO:0000256" key="9">
    <source>
        <dbReference type="PIRSR" id="PIRSR035805-1"/>
    </source>
</evidence>
<gene>
    <name evidence="8" type="primary">tdk</name>
    <name evidence="13" type="ORF">K8V47_04460</name>
</gene>
<dbReference type="EC" id="2.7.1.21" evidence="2 8"/>
<dbReference type="HAMAP" id="MF_00124">
    <property type="entry name" value="Thymidine_kinase"/>
    <property type="match status" value="1"/>
</dbReference>
<dbReference type="PANTHER" id="PTHR11441">
    <property type="entry name" value="THYMIDINE KINASE"/>
    <property type="match status" value="1"/>
</dbReference>
<comment type="caution">
    <text evidence="8">Lacks conserved residue(s) required for the propagation of feature annotation.</text>
</comment>
<accession>A0A4Q0UAS1</accession>
<dbReference type="Gene3D" id="3.40.50.300">
    <property type="entry name" value="P-loop containing nucleotide triphosphate hydrolases"/>
    <property type="match status" value="1"/>
</dbReference>
<dbReference type="EMBL" id="DYXT01000026">
    <property type="protein sequence ID" value="HJE38992.1"/>
    <property type="molecule type" value="Genomic_DNA"/>
</dbReference>
<dbReference type="NCBIfam" id="NF003300">
    <property type="entry name" value="PRK04296.1-5"/>
    <property type="match status" value="1"/>
</dbReference>
<feature type="binding site" evidence="8">
    <location>
        <position position="189"/>
    </location>
    <ligand>
        <name>Zn(2+)</name>
        <dbReference type="ChEBI" id="CHEBI:29105"/>
    </ligand>
</feature>
<organism evidence="13 14">
    <name type="scientific">Candidatus Amulumruptor caecigallinarius</name>
    <dbReference type="NCBI Taxonomy" id="2109911"/>
    <lineage>
        <taxon>Bacteria</taxon>
        <taxon>Pseudomonadati</taxon>
        <taxon>Bacteroidota</taxon>
        <taxon>Bacteroidia</taxon>
        <taxon>Bacteroidales</taxon>
        <taxon>Muribaculaceae</taxon>
        <taxon>Candidatus Amulumruptor</taxon>
    </lineage>
</organism>
<keyword evidence="5 8" id="KW-0547">Nucleotide-binding</keyword>
<evidence type="ECO:0000256" key="8">
    <source>
        <dbReference type="HAMAP-Rule" id="MF_00124"/>
    </source>
</evidence>
<dbReference type="GO" id="GO:0071897">
    <property type="term" value="P:DNA biosynthetic process"/>
    <property type="evidence" value="ECO:0007669"/>
    <property type="project" value="UniProtKB-KW"/>
</dbReference>
<dbReference type="InterPro" id="IPR001267">
    <property type="entry name" value="Thymidine_kinase"/>
</dbReference>
<comment type="caution">
    <text evidence="13">The sequence shown here is derived from an EMBL/GenBank/DDBJ whole genome shotgun (WGS) entry which is preliminary data.</text>
</comment>
<evidence type="ECO:0000256" key="5">
    <source>
        <dbReference type="ARBA" id="ARBA00022741"/>
    </source>
</evidence>
<feature type="binding site" evidence="10">
    <location>
        <begin position="174"/>
        <end position="177"/>
    </location>
    <ligand>
        <name>substrate</name>
    </ligand>
</feature>
<feature type="binding site" evidence="8">
    <location>
        <position position="151"/>
    </location>
    <ligand>
        <name>Zn(2+)</name>
        <dbReference type="ChEBI" id="CHEBI:29105"/>
    </ligand>
</feature>
<keyword evidence="7 8" id="KW-0067">ATP-binding</keyword>
<keyword evidence="4 8" id="KW-0808">Transferase</keyword>
<feature type="active site" description="Proton acceptor" evidence="8 9">
    <location>
        <position position="92"/>
    </location>
</feature>
<comment type="subcellular location">
    <subcellularLocation>
        <location evidence="8">Cytoplasm</location>
    </subcellularLocation>
</comment>
<dbReference type="GO" id="GO:0004797">
    <property type="term" value="F:thymidine kinase activity"/>
    <property type="evidence" value="ECO:0007669"/>
    <property type="project" value="UniProtKB-UniRule"/>
</dbReference>
<evidence type="ECO:0000256" key="10">
    <source>
        <dbReference type="PIRSR" id="PIRSR035805-2"/>
    </source>
</evidence>
<dbReference type="PROSITE" id="PS00603">
    <property type="entry name" value="TK_CELLULAR_TYPE"/>
    <property type="match status" value="1"/>
</dbReference>
<feature type="binding site" evidence="8">
    <location>
        <position position="186"/>
    </location>
    <ligand>
        <name>Zn(2+)</name>
        <dbReference type="ChEBI" id="CHEBI:29105"/>
    </ligand>
</feature>
<keyword evidence="6 8" id="KW-0418">Kinase</keyword>
<keyword evidence="8" id="KW-0862">Zinc</keyword>